<organism evidence="9 10">
    <name type="scientific">Rhizoclosmatium globosum</name>
    <dbReference type="NCBI Taxonomy" id="329046"/>
    <lineage>
        <taxon>Eukaryota</taxon>
        <taxon>Fungi</taxon>
        <taxon>Fungi incertae sedis</taxon>
        <taxon>Chytridiomycota</taxon>
        <taxon>Chytridiomycota incertae sedis</taxon>
        <taxon>Chytridiomycetes</taxon>
        <taxon>Chytridiales</taxon>
        <taxon>Chytriomycetaceae</taxon>
        <taxon>Rhizoclosmatium</taxon>
    </lineage>
</organism>
<dbReference type="PANTHER" id="PTHR24286">
    <property type="entry name" value="CYTOCHROME P450 26"/>
    <property type="match status" value="1"/>
</dbReference>
<dbReference type="InterPro" id="IPR036396">
    <property type="entry name" value="Cyt_P450_sf"/>
</dbReference>
<evidence type="ECO:0000256" key="3">
    <source>
        <dbReference type="ARBA" id="ARBA00022723"/>
    </source>
</evidence>
<keyword evidence="10" id="KW-1185">Reference proteome</keyword>
<evidence type="ECO:0000256" key="8">
    <source>
        <dbReference type="RuleBase" id="RU000461"/>
    </source>
</evidence>
<comment type="similarity">
    <text evidence="1 8">Belongs to the cytochrome P450 family.</text>
</comment>
<dbReference type="Gene3D" id="1.10.630.10">
    <property type="entry name" value="Cytochrome P450"/>
    <property type="match status" value="1"/>
</dbReference>
<comment type="cofactor">
    <cofactor evidence="7">
        <name>heme</name>
        <dbReference type="ChEBI" id="CHEBI:30413"/>
    </cofactor>
</comment>
<dbReference type="GO" id="GO:0016125">
    <property type="term" value="P:sterol metabolic process"/>
    <property type="evidence" value="ECO:0007669"/>
    <property type="project" value="TreeGrafter"/>
</dbReference>
<evidence type="ECO:0000256" key="2">
    <source>
        <dbReference type="ARBA" id="ARBA00022617"/>
    </source>
</evidence>
<dbReference type="InterPro" id="IPR017972">
    <property type="entry name" value="Cyt_P450_CS"/>
</dbReference>
<dbReference type="GO" id="GO:0020037">
    <property type="term" value="F:heme binding"/>
    <property type="evidence" value="ECO:0007669"/>
    <property type="project" value="InterPro"/>
</dbReference>
<gene>
    <name evidence="9" type="ORF">BCR33DRAFT_786294</name>
</gene>
<evidence type="ECO:0000256" key="5">
    <source>
        <dbReference type="ARBA" id="ARBA00023004"/>
    </source>
</evidence>
<dbReference type="SUPFAM" id="SSF48264">
    <property type="entry name" value="Cytochrome P450"/>
    <property type="match status" value="1"/>
</dbReference>
<keyword evidence="3 7" id="KW-0479">Metal-binding</keyword>
<evidence type="ECO:0000256" key="4">
    <source>
        <dbReference type="ARBA" id="ARBA00023002"/>
    </source>
</evidence>
<protein>
    <submittedName>
        <fullName evidence="9">Cytochrome P450</fullName>
    </submittedName>
</protein>
<dbReference type="Proteomes" id="UP000193642">
    <property type="component" value="Unassembled WGS sequence"/>
</dbReference>
<dbReference type="GO" id="GO:0016705">
    <property type="term" value="F:oxidoreductase activity, acting on paired donors, with incorporation or reduction of molecular oxygen"/>
    <property type="evidence" value="ECO:0007669"/>
    <property type="project" value="InterPro"/>
</dbReference>
<keyword evidence="6 8" id="KW-0503">Monooxygenase</keyword>
<evidence type="ECO:0000256" key="6">
    <source>
        <dbReference type="ARBA" id="ARBA00023033"/>
    </source>
</evidence>
<dbReference type="GO" id="GO:0005506">
    <property type="term" value="F:iron ion binding"/>
    <property type="evidence" value="ECO:0007669"/>
    <property type="project" value="InterPro"/>
</dbReference>
<dbReference type="PRINTS" id="PR00385">
    <property type="entry name" value="P450"/>
</dbReference>
<dbReference type="PANTHER" id="PTHR24286:SF384">
    <property type="entry name" value="P450, PUTATIVE (EUROFUNG)-RELATED"/>
    <property type="match status" value="1"/>
</dbReference>
<dbReference type="AlphaFoldDB" id="A0A1Y2C6A3"/>
<dbReference type="PROSITE" id="PS00086">
    <property type="entry name" value="CYTOCHROME_P450"/>
    <property type="match status" value="1"/>
</dbReference>
<dbReference type="STRING" id="329046.A0A1Y2C6A3"/>
<accession>A0A1Y2C6A3</accession>
<dbReference type="InterPro" id="IPR001128">
    <property type="entry name" value="Cyt_P450"/>
</dbReference>
<evidence type="ECO:0000256" key="1">
    <source>
        <dbReference type="ARBA" id="ARBA00010617"/>
    </source>
</evidence>
<feature type="binding site" description="axial binding residue" evidence="7">
    <location>
        <position position="400"/>
    </location>
    <ligand>
        <name>heme</name>
        <dbReference type="ChEBI" id="CHEBI:30413"/>
    </ligand>
    <ligandPart>
        <name>Fe</name>
        <dbReference type="ChEBI" id="CHEBI:18248"/>
    </ligandPart>
</feature>
<evidence type="ECO:0000313" key="10">
    <source>
        <dbReference type="Proteomes" id="UP000193642"/>
    </source>
</evidence>
<reference evidence="9 10" key="1">
    <citation type="submission" date="2016-07" db="EMBL/GenBank/DDBJ databases">
        <title>Pervasive Adenine N6-methylation of Active Genes in Fungi.</title>
        <authorList>
            <consortium name="DOE Joint Genome Institute"/>
            <person name="Mondo S.J."/>
            <person name="Dannebaum R.O."/>
            <person name="Kuo R.C."/>
            <person name="Labutti K."/>
            <person name="Haridas S."/>
            <person name="Kuo A."/>
            <person name="Salamov A."/>
            <person name="Ahrendt S.R."/>
            <person name="Lipzen A."/>
            <person name="Sullivan W."/>
            <person name="Andreopoulos W.B."/>
            <person name="Clum A."/>
            <person name="Lindquist E."/>
            <person name="Daum C."/>
            <person name="Ramamoorthy G.K."/>
            <person name="Gryganskyi A."/>
            <person name="Culley D."/>
            <person name="Magnuson J.K."/>
            <person name="James T.Y."/>
            <person name="O'Malley M.A."/>
            <person name="Stajich J.E."/>
            <person name="Spatafora J.W."/>
            <person name="Visel A."/>
            <person name="Grigoriev I.V."/>
        </authorList>
    </citation>
    <scope>NUCLEOTIDE SEQUENCE [LARGE SCALE GENOMIC DNA]</scope>
    <source>
        <strain evidence="9 10">JEL800</strain>
    </source>
</reference>
<sequence>MESSRPAKSFYTLPNAWPILGNIQMLNGTFNDIAAEIGVLWIRMPSFLFKERMLHVETPELIHLILKKLDTDSVWPERWKRLLGPESIPVVSGAKHKRLRGLCSQAIKKSTIKSSLPKLQELAKLCLEDMVVASQAAEISPPKFLRKFTYDAICTFMAGADPASEAKLQSLFEYSLVHAAGFGDFFVPEWMRWWSGLQKGLTARQKILDGIMEVIVERRRLLDDHDWVPATTDLLSSMLQSKISENGEELYLKDSEIADSFITMMFAGMETTASVISSIMHVFLYEISEQDMKSVVAEVESLGPNFSETDILELPYLDALVKETMRKWATIPGGWRSLSKNTEFEGVDLPTGTLLSVSYERGHLHREHEVFKLSRFMGDDAFDKTNPKEFIPFGAGPRMCLGNNLASAEIKVFVAEMVRGFDLRKGSKPSVKITIPSIMMSPFLTVSRK</sequence>
<keyword evidence="2 7" id="KW-0349">Heme</keyword>
<dbReference type="InterPro" id="IPR002401">
    <property type="entry name" value="Cyt_P450_E_grp-I"/>
</dbReference>
<evidence type="ECO:0000313" key="9">
    <source>
        <dbReference type="EMBL" id="ORY42569.1"/>
    </source>
</evidence>
<evidence type="ECO:0000256" key="7">
    <source>
        <dbReference type="PIRSR" id="PIRSR602401-1"/>
    </source>
</evidence>
<dbReference type="PRINTS" id="PR00463">
    <property type="entry name" value="EP450I"/>
</dbReference>
<keyword evidence="4 8" id="KW-0560">Oxidoreductase</keyword>
<comment type="caution">
    <text evidence="9">The sequence shown here is derived from an EMBL/GenBank/DDBJ whole genome shotgun (WGS) entry which is preliminary data.</text>
</comment>
<keyword evidence="5 7" id="KW-0408">Iron</keyword>
<proteinExistence type="inferred from homology"/>
<name>A0A1Y2C6A3_9FUNG</name>
<dbReference type="EMBL" id="MCGO01000028">
    <property type="protein sequence ID" value="ORY42569.1"/>
    <property type="molecule type" value="Genomic_DNA"/>
</dbReference>
<dbReference type="GO" id="GO:0004497">
    <property type="term" value="F:monooxygenase activity"/>
    <property type="evidence" value="ECO:0007669"/>
    <property type="project" value="UniProtKB-KW"/>
</dbReference>
<dbReference type="Pfam" id="PF00067">
    <property type="entry name" value="p450"/>
    <property type="match status" value="1"/>
</dbReference>
<dbReference type="OrthoDB" id="1470350at2759"/>